<dbReference type="InterPro" id="IPR014729">
    <property type="entry name" value="Rossmann-like_a/b/a_fold"/>
</dbReference>
<evidence type="ECO:0000256" key="3">
    <source>
        <dbReference type="SAM" id="MobiDB-lite"/>
    </source>
</evidence>
<evidence type="ECO:0000313" key="5">
    <source>
        <dbReference type="EMBL" id="KMZ68847.1"/>
    </source>
</evidence>
<evidence type="ECO:0000256" key="1">
    <source>
        <dbReference type="ARBA" id="ARBA00005862"/>
    </source>
</evidence>
<dbReference type="Gene3D" id="1.25.40.80">
    <property type="match status" value="1"/>
</dbReference>
<name>A0A0K9PKS6_ZOSMR</name>
<feature type="region of interest" description="Disordered" evidence="3">
    <location>
        <begin position="1"/>
        <end position="25"/>
    </location>
</feature>
<dbReference type="InterPro" id="IPR002081">
    <property type="entry name" value="Cryptochrome/DNA_photolyase_1"/>
</dbReference>
<evidence type="ECO:0000256" key="2">
    <source>
        <dbReference type="PIRSR" id="PIRSR602081-1"/>
    </source>
</evidence>
<dbReference type="STRING" id="29655.A0A0K9PKS6"/>
<dbReference type="GO" id="GO:0003904">
    <property type="term" value="F:deoxyribodipyrimidine photo-lyase activity"/>
    <property type="evidence" value="ECO:0000318"/>
    <property type="project" value="GO_Central"/>
</dbReference>
<proteinExistence type="inferred from homology"/>
<keyword evidence="2" id="KW-0274">FAD</keyword>
<dbReference type="Gene3D" id="3.40.50.620">
    <property type="entry name" value="HUPs"/>
    <property type="match status" value="1"/>
</dbReference>
<comment type="cofactor">
    <cofactor evidence="2">
        <name>FAD</name>
        <dbReference type="ChEBI" id="CHEBI:57692"/>
    </cofactor>
    <text evidence="2">Binds 1 FAD per subunit.</text>
</comment>
<dbReference type="InterPro" id="IPR006050">
    <property type="entry name" value="DNA_photolyase_N"/>
</dbReference>
<keyword evidence="2" id="KW-0285">Flavoprotein</keyword>
<sequence length="449" mass="49031">MNDFSLPNPHQALEDSDQPSSEHSTVVTTASVASISLSVSTLLSTASHLISSKTSTSTSTASSLSPFPSFIKIPSQISSLCNLSTASKPRATRSSASSALSAFPLQAPLRHFPRRPSDPNNPAAIRRCTIVWFRNDLRVHDNEALTSASNESVSILPVYLFDPRDYGKSSSGFDKTGPYRATFMLDSVSDLRKSLKGRGSDLVVRIGRPETVLVEMAKAVGADAVYAHQEVSHDELKTEECIGKAMEEEGVEVKYFWGSTLYHVEDLPMPVEQMPSNYGGFKERVQGLAVRKTIDALDQIKGLPSRGDVEVGKIPTLLDLGLNPPPNVDGKPATNASLTGGESEALNRLKKFAAECQAQTAEKNKDSIFGANFSCKISPWLATGCLSPRFMFDELKKNGSRTTNASSKKKSDNCMDWLMFELLWRDFFRFITKKYSNAKKITAPVQACA</sequence>
<keyword evidence="6" id="KW-1185">Reference proteome</keyword>
<comment type="similarity">
    <text evidence="1">Belongs to the DNA photolyase class-1 family.</text>
</comment>
<dbReference type="GO" id="GO:0000719">
    <property type="term" value="P:photoreactive repair"/>
    <property type="evidence" value="ECO:0000318"/>
    <property type="project" value="GO_Central"/>
</dbReference>
<dbReference type="PANTHER" id="PTHR11455">
    <property type="entry name" value="CRYPTOCHROME"/>
    <property type="match status" value="1"/>
</dbReference>
<dbReference type="OrthoDB" id="435881at2759"/>
<feature type="binding site" evidence="2">
    <location>
        <begin position="374"/>
        <end position="378"/>
    </location>
    <ligand>
        <name>FAD</name>
        <dbReference type="ChEBI" id="CHEBI:57692"/>
    </ligand>
</feature>
<gene>
    <name evidence="5" type="ORF">ZOSMA_22G01440</name>
</gene>
<reference evidence="6" key="1">
    <citation type="journal article" date="2016" name="Nature">
        <title>The genome of the seagrass Zostera marina reveals angiosperm adaptation to the sea.</title>
        <authorList>
            <person name="Olsen J.L."/>
            <person name="Rouze P."/>
            <person name="Verhelst B."/>
            <person name="Lin Y.-C."/>
            <person name="Bayer T."/>
            <person name="Collen J."/>
            <person name="Dattolo E."/>
            <person name="De Paoli E."/>
            <person name="Dittami S."/>
            <person name="Maumus F."/>
            <person name="Michel G."/>
            <person name="Kersting A."/>
            <person name="Lauritano C."/>
            <person name="Lohaus R."/>
            <person name="Toepel M."/>
            <person name="Tonon T."/>
            <person name="Vanneste K."/>
            <person name="Amirebrahimi M."/>
            <person name="Brakel J."/>
            <person name="Bostroem C."/>
            <person name="Chovatia M."/>
            <person name="Grimwood J."/>
            <person name="Jenkins J.W."/>
            <person name="Jueterbock A."/>
            <person name="Mraz A."/>
            <person name="Stam W.T."/>
            <person name="Tice H."/>
            <person name="Bornberg-Bauer E."/>
            <person name="Green P.J."/>
            <person name="Pearson G.A."/>
            <person name="Procaccini G."/>
            <person name="Duarte C.M."/>
            <person name="Schmutz J."/>
            <person name="Reusch T.B.H."/>
            <person name="Van de Peer Y."/>
        </authorList>
    </citation>
    <scope>NUCLEOTIDE SEQUENCE [LARGE SCALE GENOMIC DNA]</scope>
    <source>
        <strain evidence="6">cv. Finnish</strain>
    </source>
</reference>
<organism evidence="5 6">
    <name type="scientific">Zostera marina</name>
    <name type="common">Eelgrass</name>
    <dbReference type="NCBI Taxonomy" id="29655"/>
    <lineage>
        <taxon>Eukaryota</taxon>
        <taxon>Viridiplantae</taxon>
        <taxon>Streptophyta</taxon>
        <taxon>Embryophyta</taxon>
        <taxon>Tracheophyta</taxon>
        <taxon>Spermatophyta</taxon>
        <taxon>Magnoliopsida</taxon>
        <taxon>Liliopsida</taxon>
        <taxon>Zosteraceae</taxon>
        <taxon>Zostera</taxon>
    </lineage>
</organism>
<dbReference type="AlphaFoldDB" id="A0A0K9PKS6"/>
<keyword evidence="5" id="KW-0456">Lyase</keyword>
<protein>
    <submittedName>
        <fullName evidence="5">DNA photolyase</fullName>
    </submittedName>
</protein>
<evidence type="ECO:0000313" key="6">
    <source>
        <dbReference type="Proteomes" id="UP000036987"/>
    </source>
</evidence>
<dbReference type="GO" id="GO:0071949">
    <property type="term" value="F:FAD binding"/>
    <property type="evidence" value="ECO:0000318"/>
    <property type="project" value="GO_Central"/>
</dbReference>
<dbReference type="SUPFAM" id="SSF48173">
    <property type="entry name" value="Cryptochrome/photolyase FAD-binding domain"/>
    <property type="match status" value="1"/>
</dbReference>
<dbReference type="InterPro" id="IPR036134">
    <property type="entry name" value="Crypto/Photolyase_FAD-like_sf"/>
</dbReference>
<dbReference type="OMA" id="MAPAYTS"/>
<feature type="domain" description="Photolyase/cryptochrome alpha/beta" evidence="4">
    <location>
        <begin position="127"/>
        <end position="261"/>
    </location>
</feature>
<dbReference type="GO" id="GO:0003677">
    <property type="term" value="F:DNA binding"/>
    <property type="evidence" value="ECO:0000318"/>
    <property type="project" value="GO_Central"/>
</dbReference>
<accession>A0A0K9PKS6</accession>
<feature type="binding site" evidence="2">
    <location>
        <begin position="421"/>
        <end position="428"/>
    </location>
    <ligand>
        <name>FAD</name>
        <dbReference type="ChEBI" id="CHEBI:57692"/>
    </ligand>
</feature>
<comment type="caution">
    <text evidence="5">The sequence shown here is derived from an EMBL/GenBank/DDBJ whole genome shotgun (WGS) entry which is preliminary data.</text>
</comment>
<dbReference type="Proteomes" id="UP000036987">
    <property type="component" value="Unassembled WGS sequence"/>
</dbReference>
<dbReference type="InterPro" id="IPR036155">
    <property type="entry name" value="Crypto/Photolyase_N_sf"/>
</dbReference>
<dbReference type="PANTHER" id="PTHR11455:SF2">
    <property type="entry name" value="BLUE-LIGHT PHOTORECEPTOR PHR2"/>
    <property type="match status" value="1"/>
</dbReference>
<dbReference type="Pfam" id="PF00875">
    <property type="entry name" value="DNA_photolyase"/>
    <property type="match status" value="1"/>
</dbReference>
<dbReference type="PROSITE" id="PS51645">
    <property type="entry name" value="PHR_CRY_ALPHA_BETA"/>
    <property type="match status" value="1"/>
</dbReference>
<evidence type="ECO:0000259" key="4">
    <source>
        <dbReference type="PROSITE" id="PS51645"/>
    </source>
</evidence>
<dbReference type="SUPFAM" id="SSF52425">
    <property type="entry name" value="Cryptochrome/photolyase, N-terminal domain"/>
    <property type="match status" value="1"/>
</dbReference>
<dbReference type="EMBL" id="LFYR01000811">
    <property type="protein sequence ID" value="KMZ68847.1"/>
    <property type="molecule type" value="Genomic_DNA"/>
</dbReference>